<gene>
    <name evidence="3" type="primary">spop-b_12</name>
    <name evidence="3" type="ORF">TNCT_85051</name>
</gene>
<dbReference type="CDD" id="cd00121">
    <property type="entry name" value="MATH"/>
    <property type="match status" value="1"/>
</dbReference>
<dbReference type="SMART" id="SM00225">
    <property type="entry name" value="BTB"/>
    <property type="match status" value="1"/>
</dbReference>
<organism evidence="3 4">
    <name type="scientific">Trichonephila clavata</name>
    <name type="common">Joro spider</name>
    <name type="synonym">Nephila clavata</name>
    <dbReference type="NCBI Taxonomy" id="2740835"/>
    <lineage>
        <taxon>Eukaryota</taxon>
        <taxon>Metazoa</taxon>
        <taxon>Ecdysozoa</taxon>
        <taxon>Arthropoda</taxon>
        <taxon>Chelicerata</taxon>
        <taxon>Arachnida</taxon>
        <taxon>Araneae</taxon>
        <taxon>Araneomorphae</taxon>
        <taxon>Entelegynae</taxon>
        <taxon>Araneoidea</taxon>
        <taxon>Nephilidae</taxon>
        <taxon>Trichonephila</taxon>
    </lineage>
</organism>
<dbReference type="InterPro" id="IPR008974">
    <property type="entry name" value="TRAF-like"/>
</dbReference>
<evidence type="ECO:0000313" key="4">
    <source>
        <dbReference type="Proteomes" id="UP000887116"/>
    </source>
</evidence>
<dbReference type="InterPro" id="IPR002083">
    <property type="entry name" value="MATH/TRAF_dom"/>
</dbReference>
<dbReference type="PROSITE" id="PS50144">
    <property type="entry name" value="MATH"/>
    <property type="match status" value="1"/>
</dbReference>
<dbReference type="OrthoDB" id="10249567at2759"/>
<dbReference type="PROSITE" id="PS50097">
    <property type="entry name" value="BTB"/>
    <property type="match status" value="1"/>
</dbReference>
<keyword evidence="4" id="KW-1185">Reference proteome</keyword>
<dbReference type="Gene3D" id="1.25.40.420">
    <property type="match status" value="1"/>
</dbReference>
<evidence type="ECO:0000259" key="1">
    <source>
        <dbReference type="PROSITE" id="PS50097"/>
    </source>
</evidence>
<evidence type="ECO:0000313" key="3">
    <source>
        <dbReference type="EMBL" id="GFR19132.1"/>
    </source>
</evidence>
<feature type="domain" description="BTB" evidence="1">
    <location>
        <begin position="273"/>
        <end position="340"/>
    </location>
</feature>
<dbReference type="EMBL" id="BMAO01037636">
    <property type="protein sequence ID" value="GFR19132.1"/>
    <property type="molecule type" value="Genomic_DNA"/>
</dbReference>
<dbReference type="Gene3D" id="2.60.210.10">
    <property type="entry name" value="Apoptosis, Tumor Necrosis Factor Receptor Associated Protein 2, Chain A"/>
    <property type="match status" value="1"/>
</dbReference>
<name>A0A8X6LSK7_TRICU</name>
<proteinExistence type="predicted"/>
<feature type="domain" description="MATH" evidence="2">
    <location>
        <begin position="11"/>
        <end position="141"/>
    </location>
</feature>
<dbReference type="Pfam" id="PF22486">
    <property type="entry name" value="MATH_2"/>
    <property type="match status" value="1"/>
</dbReference>
<sequence>MVTLDYGIKSTCTFLWKIENFNYLWMKYSQRIESPVFVVDGLENTKWVVRLYPRGNWFADRIEFFLHRKNDRSCTDDIDVYFELEFLSGSGKTVCSHRGEKQTLSKCSYPGFYSTLCREEVFVRNKSEYLPLNTLTARCKLWRCDGKDAVDKYFLAETRVAVQRRSFHWQIENFSTIGCNDTKHLVIRSITNQILKTFDLYFTGGQLGKECIFSTGIASEKIESVNPGIDSLVGLKERGLSTDDEISVIVLPTDDAASLREDLGSLCFCDDFSDTKLRTNTTTIPVHTPILGARSSVFRAMFSTDMKEKTQGCVDVADLDDDTVRRMLLYVYTDKLEDLQWESASQLYVASDKYDIAYLRSKCSAILQAKLSPTNACQILYLANLHQDESLKKTVQKYILKQGKTIFSSPEWKFLMETDLRLAAEVMYQKCNKD</sequence>
<comment type="caution">
    <text evidence="3">The sequence shown here is derived from an EMBL/GenBank/DDBJ whole genome shotgun (WGS) entry which is preliminary data.</text>
</comment>
<protein>
    <submittedName>
        <fullName evidence="3">Speckle-type POZ protein B</fullName>
    </submittedName>
</protein>
<dbReference type="Proteomes" id="UP000887116">
    <property type="component" value="Unassembled WGS sequence"/>
</dbReference>
<reference evidence="3" key="1">
    <citation type="submission" date="2020-07" db="EMBL/GenBank/DDBJ databases">
        <title>Multicomponent nature underlies the extraordinary mechanical properties of spider dragline silk.</title>
        <authorList>
            <person name="Kono N."/>
            <person name="Nakamura H."/>
            <person name="Mori M."/>
            <person name="Yoshida Y."/>
            <person name="Ohtoshi R."/>
            <person name="Malay A.D."/>
            <person name="Moran D.A.P."/>
            <person name="Tomita M."/>
            <person name="Numata K."/>
            <person name="Arakawa K."/>
        </authorList>
    </citation>
    <scope>NUCLEOTIDE SEQUENCE</scope>
</reference>
<dbReference type="SUPFAM" id="SSF54695">
    <property type="entry name" value="POZ domain"/>
    <property type="match status" value="1"/>
</dbReference>
<dbReference type="GO" id="GO:0030163">
    <property type="term" value="P:protein catabolic process"/>
    <property type="evidence" value="ECO:0007669"/>
    <property type="project" value="UniProtKB-ARBA"/>
</dbReference>
<accession>A0A8X6LSK7</accession>
<dbReference type="Pfam" id="PF00651">
    <property type="entry name" value="BTB"/>
    <property type="match status" value="1"/>
</dbReference>
<dbReference type="InterPro" id="IPR000210">
    <property type="entry name" value="BTB/POZ_dom"/>
</dbReference>
<dbReference type="InterPro" id="IPR011333">
    <property type="entry name" value="SKP1/BTB/POZ_sf"/>
</dbReference>
<dbReference type="SUPFAM" id="SSF49599">
    <property type="entry name" value="TRAF domain-like"/>
    <property type="match status" value="1"/>
</dbReference>
<dbReference type="AlphaFoldDB" id="A0A8X6LSK7"/>
<dbReference type="Gene3D" id="3.30.710.10">
    <property type="entry name" value="Potassium Channel Kv1.1, Chain A"/>
    <property type="match status" value="1"/>
</dbReference>
<dbReference type="PANTHER" id="PTHR24413">
    <property type="entry name" value="SPECKLE-TYPE POZ PROTEIN"/>
    <property type="match status" value="1"/>
</dbReference>
<evidence type="ECO:0000259" key="2">
    <source>
        <dbReference type="PROSITE" id="PS50144"/>
    </source>
</evidence>